<evidence type="ECO:0000256" key="7">
    <source>
        <dbReference type="ARBA" id="ARBA00022989"/>
    </source>
</evidence>
<dbReference type="InterPro" id="IPR011527">
    <property type="entry name" value="ABC1_TM_dom"/>
</dbReference>
<dbReference type="SUPFAM" id="SSF52540">
    <property type="entry name" value="P-loop containing nucleoside triphosphate hydrolases"/>
    <property type="match status" value="1"/>
</dbReference>
<keyword evidence="13" id="KW-1185">Reference proteome</keyword>
<feature type="domain" description="ABC transmembrane type-1" evidence="11">
    <location>
        <begin position="16"/>
        <end position="298"/>
    </location>
</feature>
<dbReference type="FunFam" id="3.40.50.300:FF:000854">
    <property type="entry name" value="Multidrug ABC transporter ATP-binding protein"/>
    <property type="match status" value="1"/>
</dbReference>
<evidence type="ECO:0000313" key="13">
    <source>
        <dbReference type="Proteomes" id="UP000218387"/>
    </source>
</evidence>
<dbReference type="SUPFAM" id="SSF90123">
    <property type="entry name" value="ABC transporter transmembrane region"/>
    <property type="match status" value="1"/>
</dbReference>
<dbReference type="InterPro" id="IPR003593">
    <property type="entry name" value="AAA+_ATPase"/>
</dbReference>
<keyword evidence="6 12" id="KW-0067">ATP-binding</keyword>
<dbReference type="GO" id="GO:0005524">
    <property type="term" value="F:ATP binding"/>
    <property type="evidence" value="ECO:0007669"/>
    <property type="project" value="UniProtKB-KW"/>
</dbReference>
<keyword evidence="8 9" id="KW-0472">Membrane</keyword>
<evidence type="ECO:0000256" key="9">
    <source>
        <dbReference type="SAM" id="Phobius"/>
    </source>
</evidence>
<feature type="transmembrane region" description="Helical" evidence="9">
    <location>
        <begin position="157"/>
        <end position="174"/>
    </location>
</feature>
<evidence type="ECO:0000259" key="11">
    <source>
        <dbReference type="PROSITE" id="PS50929"/>
    </source>
</evidence>
<evidence type="ECO:0000313" key="12">
    <source>
        <dbReference type="EMBL" id="QCT70888.1"/>
    </source>
</evidence>
<evidence type="ECO:0000256" key="2">
    <source>
        <dbReference type="ARBA" id="ARBA00022448"/>
    </source>
</evidence>
<evidence type="ECO:0000256" key="3">
    <source>
        <dbReference type="ARBA" id="ARBA00022475"/>
    </source>
</evidence>
<accession>A0A2A5T8L6</accession>
<proteinExistence type="predicted"/>
<dbReference type="GO" id="GO:0005886">
    <property type="term" value="C:plasma membrane"/>
    <property type="evidence" value="ECO:0007669"/>
    <property type="project" value="UniProtKB-SubCell"/>
</dbReference>
<dbReference type="PANTHER" id="PTHR43394">
    <property type="entry name" value="ATP-DEPENDENT PERMEASE MDL1, MITOCHONDRIAL"/>
    <property type="match status" value="1"/>
</dbReference>
<dbReference type="EMBL" id="CP029487">
    <property type="protein sequence ID" value="QCT70888.1"/>
    <property type="molecule type" value="Genomic_DNA"/>
</dbReference>
<dbReference type="RefSeq" id="WP_096920812.1">
    <property type="nucleotide sequence ID" value="NZ_CP029487.1"/>
</dbReference>
<keyword evidence="5" id="KW-0547">Nucleotide-binding</keyword>
<gene>
    <name evidence="12" type="ORF">CPZ25_005950</name>
</gene>
<reference evidence="12 13" key="1">
    <citation type="submission" date="2018-05" db="EMBL/GenBank/DDBJ databases">
        <title>Genome comparison of Eubacterium sp.</title>
        <authorList>
            <person name="Feng Y."/>
            <person name="Sanchez-Andrea I."/>
            <person name="Stams A.J.M."/>
            <person name="De Vos W.M."/>
        </authorList>
    </citation>
    <scope>NUCLEOTIDE SEQUENCE [LARGE SCALE GENOMIC DNA]</scope>
    <source>
        <strain evidence="12 13">YI</strain>
    </source>
</reference>
<dbReference type="InterPro" id="IPR003439">
    <property type="entry name" value="ABC_transporter-like_ATP-bd"/>
</dbReference>
<keyword evidence="7 9" id="KW-1133">Transmembrane helix</keyword>
<evidence type="ECO:0000256" key="4">
    <source>
        <dbReference type="ARBA" id="ARBA00022692"/>
    </source>
</evidence>
<dbReference type="InterPro" id="IPR039421">
    <property type="entry name" value="Type_1_exporter"/>
</dbReference>
<dbReference type="Gene3D" id="1.20.1560.10">
    <property type="entry name" value="ABC transporter type 1, transmembrane domain"/>
    <property type="match status" value="1"/>
</dbReference>
<evidence type="ECO:0000256" key="6">
    <source>
        <dbReference type="ARBA" id="ARBA00022840"/>
    </source>
</evidence>
<evidence type="ECO:0000256" key="8">
    <source>
        <dbReference type="ARBA" id="ARBA00023136"/>
    </source>
</evidence>
<dbReference type="Proteomes" id="UP000218387">
    <property type="component" value="Chromosome"/>
</dbReference>
<sequence length="578" mass="63049">MIELAHYLKHFKKEMILGPFFKLTEAVFELIVPLVMASIIDVGIKNGDTRYVYHMGGLMAALGAVGLCFALTAQYFAARASQGTGTLIRRDFFAHINRLSYAELDKIGTPSLITRITNDIDQLQVAVAMTIRLLLRVPFLIIGATIMAMTIDLKLSVVFLVAAPLIALTIYFVMSRAVPVYKKIQARLDGISLITRENLDGVRVIRAFSRQKSETARFAAANKNLMKASLKAGRISSLLNPLTYAIVNIAILFILWFGGIRVNAGDLSQGEVIAFVNYMTQILLALIVAANLVVIFTKAAASAARINAVFDTEPSVIPGAALPGPVFANTGDEIRFQDVSFSYNQNNEYALKNLSFSIKKGETIGVIGGTGAGKSTLVNLIPRFYDVTTGRVDVAGVGVREYPLGQLRSKIGIVPQKAVLFTGTVRENMKWGNPQANDEEIEQALEIAQAAEIIQKMPKGLDTEIYQGGKNLSGGQKQRLTIARALVRHPEILILDDSASALDFATDAALRKAIRQKTGEMTVLMVSQRVTTVKNADRIIVLDQGKMAGFGTHEALFKDCGVYREICLSQLSSQEVNK</sequence>
<evidence type="ECO:0000256" key="1">
    <source>
        <dbReference type="ARBA" id="ARBA00004651"/>
    </source>
</evidence>
<dbReference type="InterPro" id="IPR036640">
    <property type="entry name" value="ABC1_TM_sf"/>
</dbReference>
<dbReference type="PROSITE" id="PS00211">
    <property type="entry name" value="ABC_TRANSPORTER_1"/>
    <property type="match status" value="1"/>
</dbReference>
<dbReference type="PROSITE" id="PS50893">
    <property type="entry name" value="ABC_TRANSPORTER_2"/>
    <property type="match status" value="1"/>
</dbReference>
<dbReference type="Gene3D" id="3.40.50.300">
    <property type="entry name" value="P-loop containing nucleotide triphosphate hydrolases"/>
    <property type="match status" value="1"/>
</dbReference>
<keyword evidence="4 9" id="KW-0812">Transmembrane</keyword>
<evidence type="ECO:0000259" key="10">
    <source>
        <dbReference type="PROSITE" id="PS50893"/>
    </source>
</evidence>
<feature type="transmembrane region" description="Helical" evidence="9">
    <location>
        <begin position="52"/>
        <end position="73"/>
    </location>
</feature>
<dbReference type="CDD" id="cd18548">
    <property type="entry name" value="ABC_6TM_Tm287_like"/>
    <property type="match status" value="1"/>
</dbReference>
<dbReference type="GO" id="GO:0015421">
    <property type="term" value="F:ABC-type oligopeptide transporter activity"/>
    <property type="evidence" value="ECO:0007669"/>
    <property type="project" value="TreeGrafter"/>
</dbReference>
<dbReference type="Pfam" id="PF00664">
    <property type="entry name" value="ABC_membrane"/>
    <property type="match status" value="1"/>
</dbReference>
<feature type="transmembrane region" description="Helical" evidence="9">
    <location>
        <begin position="20"/>
        <end position="40"/>
    </location>
</feature>
<protein>
    <submittedName>
        <fullName evidence="12">ABC transporter ATP-binding protein</fullName>
    </submittedName>
</protein>
<feature type="transmembrane region" description="Helical" evidence="9">
    <location>
        <begin position="278"/>
        <end position="297"/>
    </location>
</feature>
<keyword evidence="3" id="KW-1003">Cell membrane</keyword>
<feature type="transmembrane region" description="Helical" evidence="9">
    <location>
        <begin position="238"/>
        <end position="258"/>
    </location>
</feature>
<dbReference type="AlphaFoldDB" id="A0A2A5T8L6"/>
<dbReference type="KEGG" id="emt:CPZ25_005950"/>
<dbReference type="PROSITE" id="PS50929">
    <property type="entry name" value="ABC_TM1F"/>
    <property type="match status" value="1"/>
</dbReference>
<evidence type="ECO:0000256" key="5">
    <source>
        <dbReference type="ARBA" id="ARBA00022741"/>
    </source>
</evidence>
<keyword evidence="2" id="KW-0813">Transport</keyword>
<dbReference type="PANTHER" id="PTHR43394:SF1">
    <property type="entry name" value="ATP-BINDING CASSETTE SUB-FAMILY B MEMBER 10, MITOCHONDRIAL"/>
    <property type="match status" value="1"/>
</dbReference>
<organism evidence="12 13">
    <name type="scientific">Eubacterium maltosivorans</name>
    <dbReference type="NCBI Taxonomy" id="2041044"/>
    <lineage>
        <taxon>Bacteria</taxon>
        <taxon>Bacillati</taxon>
        <taxon>Bacillota</taxon>
        <taxon>Clostridia</taxon>
        <taxon>Eubacteriales</taxon>
        <taxon>Eubacteriaceae</taxon>
        <taxon>Eubacterium</taxon>
    </lineage>
</organism>
<dbReference type="Pfam" id="PF00005">
    <property type="entry name" value="ABC_tran"/>
    <property type="match status" value="1"/>
</dbReference>
<feature type="domain" description="ABC transporter" evidence="10">
    <location>
        <begin position="334"/>
        <end position="569"/>
    </location>
</feature>
<name>A0A2A5T8L6_EUBML</name>
<dbReference type="SMART" id="SM00382">
    <property type="entry name" value="AAA"/>
    <property type="match status" value="1"/>
</dbReference>
<dbReference type="GO" id="GO:0016887">
    <property type="term" value="F:ATP hydrolysis activity"/>
    <property type="evidence" value="ECO:0007669"/>
    <property type="project" value="InterPro"/>
</dbReference>
<dbReference type="InterPro" id="IPR027417">
    <property type="entry name" value="P-loop_NTPase"/>
</dbReference>
<comment type="subcellular location">
    <subcellularLocation>
        <location evidence="1">Cell membrane</location>
        <topology evidence="1">Multi-pass membrane protein</topology>
    </subcellularLocation>
</comment>
<dbReference type="InterPro" id="IPR017871">
    <property type="entry name" value="ABC_transporter-like_CS"/>
</dbReference>
<feature type="transmembrane region" description="Helical" evidence="9">
    <location>
        <begin position="133"/>
        <end position="151"/>
    </location>
</feature>